<protein>
    <submittedName>
        <fullName evidence="5">LacI family DNA-binding transcriptional regulator</fullName>
    </submittedName>
</protein>
<dbReference type="CDD" id="cd01574">
    <property type="entry name" value="PBP1_LacI"/>
    <property type="match status" value="1"/>
</dbReference>
<dbReference type="InterPro" id="IPR028082">
    <property type="entry name" value="Peripla_BP_I"/>
</dbReference>
<dbReference type="InterPro" id="IPR010982">
    <property type="entry name" value="Lambda_DNA-bd_dom_sf"/>
</dbReference>
<dbReference type="InterPro" id="IPR000843">
    <property type="entry name" value="HTH_LacI"/>
</dbReference>
<comment type="caution">
    <text evidence="5">The sequence shown here is derived from an EMBL/GenBank/DDBJ whole genome shotgun (WGS) entry which is preliminary data.</text>
</comment>
<dbReference type="Pfam" id="PF00356">
    <property type="entry name" value="LacI"/>
    <property type="match status" value="1"/>
</dbReference>
<gene>
    <name evidence="5" type="ORF">ACH3VR_13935</name>
</gene>
<dbReference type="SUPFAM" id="SSF47413">
    <property type="entry name" value="lambda repressor-like DNA-binding domains"/>
    <property type="match status" value="1"/>
</dbReference>
<organism evidence="5 6">
    <name type="scientific">Microbacterium alkaliflavum</name>
    <dbReference type="NCBI Taxonomy" id="3248839"/>
    <lineage>
        <taxon>Bacteria</taxon>
        <taxon>Bacillati</taxon>
        <taxon>Actinomycetota</taxon>
        <taxon>Actinomycetes</taxon>
        <taxon>Micrococcales</taxon>
        <taxon>Microbacteriaceae</taxon>
        <taxon>Microbacterium</taxon>
    </lineage>
</organism>
<dbReference type="InterPro" id="IPR046335">
    <property type="entry name" value="LacI/GalR-like_sensor"/>
</dbReference>
<dbReference type="Gene3D" id="1.10.260.40">
    <property type="entry name" value="lambda repressor-like DNA-binding domains"/>
    <property type="match status" value="1"/>
</dbReference>
<dbReference type="PANTHER" id="PTHR30146:SF153">
    <property type="entry name" value="LACTOSE OPERON REPRESSOR"/>
    <property type="match status" value="1"/>
</dbReference>
<dbReference type="RefSeq" id="WP_397556910.1">
    <property type="nucleotide sequence ID" value="NZ_JBIQWL010000004.1"/>
</dbReference>
<keyword evidence="1" id="KW-0805">Transcription regulation</keyword>
<dbReference type="EMBL" id="JBIQWL010000004">
    <property type="protein sequence ID" value="MFH8251469.1"/>
    <property type="molecule type" value="Genomic_DNA"/>
</dbReference>
<sequence length="340" mass="36507">MTQGSGSGKSRPSIYDVAQVAGVSHMTVSRVINGYPHIKDGTRQRVLHAMIEIGYLPRGASRQLESEDRLRIGVIVDGAEQYGPRSTLQAIERAARDLGHVMTAYSVPGFRSGAVDLGLAELRDHAVDALCLVAPRFSSLGAVAKGPLWVPAVVVGDDDSQSAITTVAVDQAKGARTAVDHLVALGHRSILHLAGPLNWVDALARERAWRQTMDGHGLRPNLLIGDWTSDVGFTVGAEHPLIEEVTAVFASNDQMALGLLHGVKSRGLRVPDDISIVGYDDSPEARHFAPPLTSVNQNFDRLGHEIIRVVHGLIEGRPTPDRVRVDAELIMRQSVAPVGG</sequence>
<evidence type="ECO:0000313" key="5">
    <source>
        <dbReference type="EMBL" id="MFH8251469.1"/>
    </source>
</evidence>
<evidence type="ECO:0000256" key="1">
    <source>
        <dbReference type="ARBA" id="ARBA00023015"/>
    </source>
</evidence>
<evidence type="ECO:0000256" key="3">
    <source>
        <dbReference type="ARBA" id="ARBA00023163"/>
    </source>
</evidence>
<evidence type="ECO:0000313" key="6">
    <source>
        <dbReference type="Proteomes" id="UP001610861"/>
    </source>
</evidence>
<dbReference type="PRINTS" id="PR00036">
    <property type="entry name" value="HTHLACI"/>
</dbReference>
<reference evidence="5 6" key="1">
    <citation type="submission" date="2024-09" db="EMBL/GenBank/DDBJ databases">
        <authorList>
            <person name="Pan X."/>
        </authorList>
    </citation>
    <scope>NUCLEOTIDE SEQUENCE [LARGE SCALE GENOMIC DNA]</scope>
    <source>
        <strain evidence="5 6">B2969</strain>
    </source>
</reference>
<keyword evidence="2 5" id="KW-0238">DNA-binding</keyword>
<dbReference type="Pfam" id="PF13377">
    <property type="entry name" value="Peripla_BP_3"/>
    <property type="match status" value="1"/>
</dbReference>
<accession>A0ABW7Q9C1</accession>
<dbReference type="SUPFAM" id="SSF53822">
    <property type="entry name" value="Periplasmic binding protein-like I"/>
    <property type="match status" value="1"/>
</dbReference>
<dbReference type="Proteomes" id="UP001610861">
    <property type="component" value="Unassembled WGS sequence"/>
</dbReference>
<keyword evidence="6" id="KW-1185">Reference proteome</keyword>
<dbReference type="PROSITE" id="PS00356">
    <property type="entry name" value="HTH_LACI_1"/>
    <property type="match status" value="1"/>
</dbReference>
<dbReference type="PANTHER" id="PTHR30146">
    <property type="entry name" value="LACI-RELATED TRANSCRIPTIONAL REPRESSOR"/>
    <property type="match status" value="1"/>
</dbReference>
<name>A0ABW7Q9C1_9MICO</name>
<dbReference type="SMART" id="SM00354">
    <property type="entry name" value="HTH_LACI"/>
    <property type="match status" value="1"/>
</dbReference>
<keyword evidence="3" id="KW-0804">Transcription</keyword>
<dbReference type="GO" id="GO:0003677">
    <property type="term" value="F:DNA binding"/>
    <property type="evidence" value="ECO:0007669"/>
    <property type="project" value="UniProtKB-KW"/>
</dbReference>
<evidence type="ECO:0000256" key="2">
    <source>
        <dbReference type="ARBA" id="ARBA00023125"/>
    </source>
</evidence>
<dbReference type="CDD" id="cd01392">
    <property type="entry name" value="HTH_LacI"/>
    <property type="match status" value="1"/>
</dbReference>
<proteinExistence type="predicted"/>
<dbReference type="Gene3D" id="3.40.50.2300">
    <property type="match status" value="2"/>
</dbReference>
<dbReference type="PROSITE" id="PS50932">
    <property type="entry name" value="HTH_LACI_2"/>
    <property type="match status" value="1"/>
</dbReference>
<feature type="domain" description="HTH lacI-type" evidence="4">
    <location>
        <begin position="12"/>
        <end position="66"/>
    </location>
</feature>
<evidence type="ECO:0000259" key="4">
    <source>
        <dbReference type="PROSITE" id="PS50932"/>
    </source>
</evidence>